<dbReference type="PANTHER" id="PTHR11003">
    <property type="entry name" value="POTASSIUM CHANNEL, SUBFAMILY K"/>
    <property type="match status" value="1"/>
</dbReference>
<evidence type="ECO:0000256" key="7">
    <source>
        <dbReference type="ARBA" id="ARBA00023303"/>
    </source>
</evidence>
<evidence type="ECO:0000256" key="5">
    <source>
        <dbReference type="ARBA" id="ARBA00023065"/>
    </source>
</evidence>
<evidence type="ECO:0000256" key="8">
    <source>
        <dbReference type="RuleBase" id="RU003857"/>
    </source>
</evidence>
<evidence type="ECO:0000256" key="2">
    <source>
        <dbReference type="ARBA" id="ARBA00022448"/>
    </source>
</evidence>
<name>A0A9N9RS58_9DIPT</name>
<feature type="transmembrane region" description="Helical" evidence="10">
    <location>
        <begin position="259"/>
        <end position="283"/>
    </location>
</feature>
<evidence type="ECO:0000256" key="6">
    <source>
        <dbReference type="ARBA" id="ARBA00023136"/>
    </source>
</evidence>
<feature type="coiled-coil region" evidence="9">
    <location>
        <begin position="382"/>
        <end position="409"/>
    </location>
</feature>
<keyword evidence="13" id="KW-1185">Reference proteome</keyword>
<reference evidence="12" key="2">
    <citation type="submission" date="2022-10" db="EMBL/GenBank/DDBJ databases">
        <authorList>
            <consortium name="ENA_rothamsted_submissions"/>
            <consortium name="culmorum"/>
            <person name="King R."/>
        </authorList>
    </citation>
    <scope>NUCLEOTIDE SEQUENCE</scope>
</reference>
<evidence type="ECO:0000256" key="10">
    <source>
        <dbReference type="SAM" id="Phobius"/>
    </source>
</evidence>
<dbReference type="AlphaFoldDB" id="A0A9N9RS58"/>
<evidence type="ECO:0000313" key="12">
    <source>
        <dbReference type="EMBL" id="CAG9801780.1"/>
    </source>
</evidence>
<dbReference type="GO" id="GO:0005886">
    <property type="term" value="C:plasma membrane"/>
    <property type="evidence" value="ECO:0007669"/>
    <property type="project" value="TreeGrafter"/>
</dbReference>
<dbReference type="GO" id="GO:0030322">
    <property type="term" value="P:stabilization of membrane potential"/>
    <property type="evidence" value="ECO:0007669"/>
    <property type="project" value="TreeGrafter"/>
</dbReference>
<dbReference type="Proteomes" id="UP001153620">
    <property type="component" value="Chromosome 2"/>
</dbReference>
<dbReference type="InterPro" id="IPR003280">
    <property type="entry name" value="2pore_dom_K_chnl"/>
</dbReference>
<dbReference type="GO" id="GO:0022841">
    <property type="term" value="F:potassium ion leak channel activity"/>
    <property type="evidence" value="ECO:0007669"/>
    <property type="project" value="TreeGrafter"/>
</dbReference>
<proteinExistence type="inferred from homology"/>
<dbReference type="EMBL" id="OU895878">
    <property type="protein sequence ID" value="CAG9801780.1"/>
    <property type="molecule type" value="Genomic_DNA"/>
</dbReference>
<dbReference type="PRINTS" id="PR01333">
    <property type="entry name" value="2POREKCHANEL"/>
</dbReference>
<evidence type="ECO:0000256" key="4">
    <source>
        <dbReference type="ARBA" id="ARBA00022989"/>
    </source>
</evidence>
<sequence length="430" mass="48688">MGEEEDIFVKRVDFEVNNNEPSVNNTNILNGDMLQSDDVEKSDDAVKKPITCCGKFLYYLDKFGIKAAFSHIGLLLGLALYCYGGGWVFVRIEEEPMKDAEQQLRRNISISRSTFINDILYAKDENYLDTSYLSEQLKYYEEAVQQAVEGNLQMVNTDLNATDPEAFPVQSEKWTLMQAIFFASTICTTIGYGNIAPVTFEGRLFCIIFAIFGLPFTLSVIADYGSLFANSVSALAAKCKQLEMCNRDSKFHKMKGRKWLYALGAVLFLGVYLSAGAAVFMQWEKWSFFDGFYFSFITMTTVGLGDLVPGEYLMLLCTVYILIGLALTSTIIELVRRQYIRSWEKLQQLKFGSFADSLKRLGESHGAIDVNDLRSILSVVSMTKKNNKNKKEQEEIDALEAMTKEILKKVSIKHMQKPQLVQIIIYESSV</sequence>
<evidence type="ECO:0000256" key="9">
    <source>
        <dbReference type="SAM" id="Coils"/>
    </source>
</evidence>
<dbReference type="Gene3D" id="1.10.287.70">
    <property type="match status" value="1"/>
</dbReference>
<keyword evidence="3 8" id="KW-0812">Transmembrane</keyword>
<accession>A0A9N9RS58</accession>
<protein>
    <recommendedName>
        <fullName evidence="11">Potassium channel domain-containing protein</fullName>
    </recommendedName>
</protein>
<keyword evidence="7 8" id="KW-0407">Ion channel</keyword>
<comment type="subcellular location">
    <subcellularLocation>
        <location evidence="1">Membrane</location>
        <topology evidence="1">Multi-pass membrane protein</topology>
    </subcellularLocation>
</comment>
<dbReference type="GO" id="GO:0015271">
    <property type="term" value="F:outward rectifier potassium channel activity"/>
    <property type="evidence" value="ECO:0007669"/>
    <property type="project" value="TreeGrafter"/>
</dbReference>
<feature type="transmembrane region" description="Helical" evidence="10">
    <location>
        <begin position="68"/>
        <end position="90"/>
    </location>
</feature>
<dbReference type="PANTHER" id="PTHR11003:SF142">
    <property type="entry name" value="POTASSIUM CHANNEL DOMAIN-CONTAINING PROTEIN"/>
    <property type="match status" value="1"/>
</dbReference>
<feature type="transmembrane region" description="Helical" evidence="10">
    <location>
        <begin position="176"/>
        <end position="196"/>
    </location>
</feature>
<dbReference type="SUPFAM" id="SSF81324">
    <property type="entry name" value="Voltage-gated potassium channels"/>
    <property type="match status" value="2"/>
</dbReference>
<gene>
    <name evidence="12" type="ORF">CHIRRI_LOCUS4701</name>
</gene>
<organism evidence="12 13">
    <name type="scientific">Chironomus riparius</name>
    <dbReference type="NCBI Taxonomy" id="315576"/>
    <lineage>
        <taxon>Eukaryota</taxon>
        <taxon>Metazoa</taxon>
        <taxon>Ecdysozoa</taxon>
        <taxon>Arthropoda</taxon>
        <taxon>Hexapoda</taxon>
        <taxon>Insecta</taxon>
        <taxon>Pterygota</taxon>
        <taxon>Neoptera</taxon>
        <taxon>Endopterygota</taxon>
        <taxon>Diptera</taxon>
        <taxon>Nematocera</taxon>
        <taxon>Chironomoidea</taxon>
        <taxon>Chironomidae</taxon>
        <taxon>Chironominae</taxon>
        <taxon>Chironomus</taxon>
    </lineage>
</organism>
<evidence type="ECO:0000313" key="13">
    <source>
        <dbReference type="Proteomes" id="UP001153620"/>
    </source>
</evidence>
<evidence type="ECO:0000256" key="3">
    <source>
        <dbReference type="ARBA" id="ARBA00022692"/>
    </source>
</evidence>
<feature type="transmembrane region" description="Helical" evidence="10">
    <location>
        <begin position="202"/>
        <end position="222"/>
    </location>
</feature>
<feature type="domain" description="Potassium channel" evidence="11">
    <location>
        <begin position="268"/>
        <end position="337"/>
    </location>
</feature>
<keyword evidence="5 8" id="KW-0406">Ion transport</keyword>
<dbReference type="Pfam" id="PF07885">
    <property type="entry name" value="Ion_trans_2"/>
    <property type="match status" value="2"/>
</dbReference>
<keyword evidence="2 8" id="KW-0813">Transport</keyword>
<keyword evidence="4 10" id="KW-1133">Transmembrane helix</keyword>
<evidence type="ECO:0000259" key="11">
    <source>
        <dbReference type="Pfam" id="PF07885"/>
    </source>
</evidence>
<dbReference type="InterPro" id="IPR013099">
    <property type="entry name" value="K_chnl_dom"/>
</dbReference>
<dbReference type="OrthoDB" id="297496at2759"/>
<feature type="domain" description="Potassium channel" evidence="11">
    <location>
        <begin position="171"/>
        <end position="228"/>
    </location>
</feature>
<reference evidence="12" key="1">
    <citation type="submission" date="2022-01" db="EMBL/GenBank/DDBJ databases">
        <authorList>
            <person name="King R."/>
        </authorList>
    </citation>
    <scope>NUCLEOTIDE SEQUENCE</scope>
</reference>
<evidence type="ECO:0000256" key="1">
    <source>
        <dbReference type="ARBA" id="ARBA00004141"/>
    </source>
</evidence>
<keyword evidence="9" id="KW-0175">Coiled coil</keyword>
<comment type="similarity">
    <text evidence="8">Belongs to the two pore domain potassium channel (TC 1.A.1.8) family.</text>
</comment>
<feature type="transmembrane region" description="Helical" evidence="10">
    <location>
        <begin position="312"/>
        <end position="335"/>
    </location>
</feature>
<keyword evidence="6 10" id="KW-0472">Membrane</keyword>